<dbReference type="InterPro" id="IPR036390">
    <property type="entry name" value="WH_DNA-bd_sf"/>
</dbReference>
<evidence type="ECO:0000256" key="1">
    <source>
        <dbReference type="ARBA" id="ARBA00023015"/>
    </source>
</evidence>
<dbReference type="PRINTS" id="PR00778">
    <property type="entry name" value="HTHARSR"/>
</dbReference>
<accession>A0A5N1JY25</accession>
<dbReference type="InterPro" id="IPR051011">
    <property type="entry name" value="Metal_resp_trans_reg"/>
</dbReference>
<evidence type="ECO:0000256" key="3">
    <source>
        <dbReference type="ARBA" id="ARBA00023163"/>
    </source>
</evidence>
<dbReference type="RefSeq" id="WP_151093244.1">
    <property type="nucleotide sequence ID" value="NZ_JBLZNM010000008.1"/>
</dbReference>
<proteinExistence type="predicted"/>
<name>A0A5N1JY25_9HYPH</name>
<dbReference type="EMBL" id="VYXQ01000008">
    <property type="protein sequence ID" value="KAA9368240.1"/>
    <property type="molecule type" value="Genomic_DNA"/>
</dbReference>
<dbReference type="InterPro" id="IPR001845">
    <property type="entry name" value="HTH_ArsR_DNA-bd_dom"/>
</dbReference>
<dbReference type="Pfam" id="PF01022">
    <property type="entry name" value="HTH_5"/>
    <property type="match status" value="1"/>
</dbReference>
<dbReference type="NCBIfam" id="NF033788">
    <property type="entry name" value="HTH_metalloreg"/>
    <property type="match status" value="1"/>
</dbReference>
<gene>
    <name evidence="5" type="ORF">F3W84_10135</name>
</gene>
<dbReference type="SUPFAM" id="SSF46785">
    <property type="entry name" value="Winged helix' DNA-binding domain"/>
    <property type="match status" value="1"/>
</dbReference>
<dbReference type="Gene3D" id="1.10.10.10">
    <property type="entry name" value="Winged helix-like DNA-binding domain superfamily/Winged helix DNA-binding domain"/>
    <property type="match status" value="1"/>
</dbReference>
<sequence>MTIHHNYSELNENALSTARFLVGFANPTRLRILSRLLDGECSVGDMAEWLNISQSALSQHLAKLRELQLVATRRHRQTIFYSAASPHIELLLSTLNGLRLPKADIQDINIGAYPRHA</sequence>
<comment type="caution">
    <text evidence="5">The sequence shown here is derived from an EMBL/GenBank/DDBJ whole genome shotgun (WGS) entry which is preliminary data.</text>
</comment>
<dbReference type="Proteomes" id="UP000327108">
    <property type="component" value="Unassembled WGS sequence"/>
</dbReference>
<dbReference type="GO" id="GO:0003677">
    <property type="term" value="F:DNA binding"/>
    <property type="evidence" value="ECO:0007669"/>
    <property type="project" value="UniProtKB-KW"/>
</dbReference>
<dbReference type="PANTHER" id="PTHR43132:SF2">
    <property type="entry name" value="ARSENICAL RESISTANCE OPERON REPRESSOR ARSR-RELATED"/>
    <property type="match status" value="1"/>
</dbReference>
<evidence type="ECO:0000313" key="5">
    <source>
        <dbReference type="EMBL" id="KAA9368240.1"/>
    </source>
</evidence>
<feature type="domain" description="HTH arsR-type" evidence="4">
    <location>
        <begin position="10"/>
        <end position="103"/>
    </location>
</feature>
<evidence type="ECO:0000313" key="6">
    <source>
        <dbReference type="Proteomes" id="UP000327108"/>
    </source>
</evidence>
<evidence type="ECO:0000259" key="4">
    <source>
        <dbReference type="PROSITE" id="PS50987"/>
    </source>
</evidence>
<organism evidence="5 6">
    <name type="scientific">Ochrobactrum quorumnocens</name>
    <dbReference type="NCBI Taxonomy" id="271865"/>
    <lineage>
        <taxon>Bacteria</taxon>
        <taxon>Pseudomonadati</taxon>
        <taxon>Pseudomonadota</taxon>
        <taxon>Alphaproteobacteria</taxon>
        <taxon>Hyphomicrobiales</taxon>
        <taxon>Brucellaceae</taxon>
        <taxon>Brucella/Ochrobactrum group</taxon>
        <taxon>Ochrobactrum</taxon>
    </lineage>
</organism>
<dbReference type="SMART" id="SM00418">
    <property type="entry name" value="HTH_ARSR"/>
    <property type="match status" value="1"/>
</dbReference>
<dbReference type="GO" id="GO:0003700">
    <property type="term" value="F:DNA-binding transcription factor activity"/>
    <property type="evidence" value="ECO:0007669"/>
    <property type="project" value="InterPro"/>
</dbReference>
<keyword evidence="1" id="KW-0805">Transcription regulation</keyword>
<keyword evidence="2" id="KW-0238">DNA-binding</keyword>
<dbReference type="PANTHER" id="PTHR43132">
    <property type="entry name" value="ARSENICAL RESISTANCE OPERON REPRESSOR ARSR-RELATED"/>
    <property type="match status" value="1"/>
</dbReference>
<dbReference type="CDD" id="cd00090">
    <property type="entry name" value="HTH_ARSR"/>
    <property type="match status" value="1"/>
</dbReference>
<keyword evidence="6" id="KW-1185">Reference proteome</keyword>
<dbReference type="PROSITE" id="PS50987">
    <property type="entry name" value="HTH_ARSR_2"/>
    <property type="match status" value="1"/>
</dbReference>
<dbReference type="InterPro" id="IPR011991">
    <property type="entry name" value="ArsR-like_HTH"/>
</dbReference>
<keyword evidence="3" id="KW-0804">Transcription</keyword>
<dbReference type="AlphaFoldDB" id="A0A5N1JY25"/>
<dbReference type="InterPro" id="IPR036388">
    <property type="entry name" value="WH-like_DNA-bd_sf"/>
</dbReference>
<reference evidence="5 6" key="1">
    <citation type="submission" date="2019-09" db="EMBL/GenBank/DDBJ databases">
        <title>Biological control of the noxious weed angled onion (Allium triquetrum) thwarted by endophytic bacteria in Victoria, Australia.</title>
        <authorList>
            <person name="Tehranchian P."/>
            <person name="Adair R.J."/>
            <person name="Van T.H."/>
            <person name="Morrison P.D."/>
            <person name="Williams H."/>
            <person name="Lawrie A.C."/>
        </authorList>
    </citation>
    <scope>NUCLEOTIDE SEQUENCE [LARGE SCALE GENOMIC DNA]</scope>
    <source>
        <strain evidence="5 6">RPTAtOch1</strain>
    </source>
</reference>
<evidence type="ECO:0000256" key="2">
    <source>
        <dbReference type="ARBA" id="ARBA00023125"/>
    </source>
</evidence>
<protein>
    <submittedName>
        <fullName evidence="5">Winged helix-turn-helix transcriptional regulator</fullName>
    </submittedName>
</protein>